<feature type="chain" id="PRO_5004834709" description="FAD-binding PCMH-type domain-containing protein" evidence="5">
    <location>
        <begin position="27"/>
        <end position="512"/>
    </location>
</feature>
<proteinExistence type="inferred from homology"/>
<dbReference type="STRING" id="1229662.W3XKA7"/>
<protein>
    <recommendedName>
        <fullName evidence="6">FAD-binding PCMH-type domain-containing protein</fullName>
    </recommendedName>
</protein>
<dbReference type="EMBL" id="KI912110">
    <property type="protein sequence ID" value="ETS85897.1"/>
    <property type="molecule type" value="Genomic_DNA"/>
</dbReference>
<comment type="similarity">
    <text evidence="1">Belongs to the oxygen-dependent FAD-linked oxidoreductase family.</text>
</comment>
<evidence type="ECO:0000256" key="1">
    <source>
        <dbReference type="ARBA" id="ARBA00005466"/>
    </source>
</evidence>
<dbReference type="Pfam" id="PF01565">
    <property type="entry name" value="FAD_binding_4"/>
    <property type="match status" value="1"/>
</dbReference>
<gene>
    <name evidence="7" type="ORF">PFICI_03922</name>
</gene>
<dbReference type="Gene3D" id="3.30.465.10">
    <property type="match status" value="1"/>
</dbReference>
<dbReference type="OrthoDB" id="2151789at2759"/>
<dbReference type="HOGENOM" id="CLU_018354_1_1_1"/>
<name>W3XKA7_PESFW</name>
<dbReference type="InParanoid" id="W3XKA7"/>
<feature type="domain" description="FAD-binding PCMH-type" evidence="6">
    <location>
        <begin position="64"/>
        <end position="235"/>
    </location>
</feature>
<evidence type="ECO:0000313" key="7">
    <source>
        <dbReference type="EMBL" id="ETS85897.1"/>
    </source>
</evidence>
<sequence>MVVTSSRIAALAAISLFASAVNGTEATTSQCCDVLSEAGLDSKLHLPGTSTYENRTTTYYSRSNFLHPQCLVQPESTTDVSKIIQVLSANKCFFAVRSGGHTPNAGANNIDDGVTIDLSNMNTTTYHAENSTASIQPGSRWGQVYRTLEGQGVTVAGGRAASVGVGGFILGGGISYYSAKKGLVCDSVHRYEVVLANGDIVYADKDHHSDLFTALKGGSSNFGIVTRFDLETFPATPIWGGAVMYPTVVGPQMIDIMSSFTRGIDDDPASSSILIWYYLPDFKDTFLVAAYENNEGVAEAPTFKDYLAVQPQITSTTRITNWTSITEELVDQDGLEKAWFTLTFKNDVRIMQKTVELHAILMEEMKAIAGDDGFTSMCMLQPLPASLGKHAVAKGGNVLGLERIEENAILLLATLGTTDPTLATLVEQKVQDWVNAVEAYAKSLDGDIEYRFLNYAHGNQNPLGSYGSDNVAKMNKVAAKYDPDGVFQQLLPGGFKISHVNDNDDTPARDEL</sequence>
<accession>W3XKA7</accession>
<dbReference type="SUPFAM" id="SSF56176">
    <property type="entry name" value="FAD-binding/transporter-associated domain-like"/>
    <property type="match status" value="1"/>
</dbReference>
<feature type="signal peptide" evidence="5">
    <location>
        <begin position="1"/>
        <end position="26"/>
    </location>
</feature>
<dbReference type="PANTHER" id="PTHR42973">
    <property type="entry name" value="BINDING OXIDOREDUCTASE, PUTATIVE (AFU_ORTHOLOGUE AFUA_1G17690)-RELATED"/>
    <property type="match status" value="1"/>
</dbReference>
<dbReference type="GeneID" id="19268935"/>
<evidence type="ECO:0000256" key="5">
    <source>
        <dbReference type="SAM" id="SignalP"/>
    </source>
</evidence>
<dbReference type="GO" id="GO:0071949">
    <property type="term" value="F:FAD binding"/>
    <property type="evidence" value="ECO:0007669"/>
    <property type="project" value="InterPro"/>
</dbReference>
<dbReference type="GO" id="GO:0016491">
    <property type="term" value="F:oxidoreductase activity"/>
    <property type="evidence" value="ECO:0007669"/>
    <property type="project" value="UniProtKB-KW"/>
</dbReference>
<evidence type="ECO:0000259" key="6">
    <source>
        <dbReference type="PROSITE" id="PS51387"/>
    </source>
</evidence>
<dbReference type="PROSITE" id="PS51387">
    <property type="entry name" value="FAD_PCMH"/>
    <property type="match status" value="1"/>
</dbReference>
<keyword evidence="8" id="KW-1185">Reference proteome</keyword>
<keyword evidence="3" id="KW-0274">FAD</keyword>
<keyword evidence="2" id="KW-0285">Flavoprotein</keyword>
<reference evidence="8" key="1">
    <citation type="journal article" date="2015" name="BMC Genomics">
        <title>Genomic and transcriptomic analysis of the endophytic fungus Pestalotiopsis fici reveals its lifestyle and high potential for synthesis of natural products.</title>
        <authorList>
            <person name="Wang X."/>
            <person name="Zhang X."/>
            <person name="Liu L."/>
            <person name="Xiang M."/>
            <person name="Wang W."/>
            <person name="Sun X."/>
            <person name="Che Y."/>
            <person name="Guo L."/>
            <person name="Liu G."/>
            <person name="Guo L."/>
            <person name="Wang C."/>
            <person name="Yin W.B."/>
            <person name="Stadler M."/>
            <person name="Zhang X."/>
            <person name="Liu X."/>
        </authorList>
    </citation>
    <scope>NUCLEOTIDE SEQUENCE [LARGE SCALE GENOMIC DNA]</scope>
    <source>
        <strain evidence="8">W106-1 / CGMCC3.15140</strain>
    </source>
</reference>
<dbReference type="eggNOG" id="KOG1231">
    <property type="taxonomic scope" value="Eukaryota"/>
</dbReference>
<dbReference type="InterPro" id="IPR050416">
    <property type="entry name" value="FAD-linked_Oxidoreductase"/>
</dbReference>
<dbReference type="OMA" id="LCLYQPY"/>
<evidence type="ECO:0000256" key="2">
    <source>
        <dbReference type="ARBA" id="ARBA00022630"/>
    </source>
</evidence>
<organism evidence="7 8">
    <name type="scientific">Pestalotiopsis fici (strain W106-1 / CGMCC3.15140)</name>
    <dbReference type="NCBI Taxonomy" id="1229662"/>
    <lineage>
        <taxon>Eukaryota</taxon>
        <taxon>Fungi</taxon>
        <taxon>Dikarya</taxon>
        <taxon>Ascomycota</taxon>
        <taxon>Pezizomycotina</taxon>
        <taxon>Sordariomycetes</taxon>
        <taxon>Xylariomycetidae</taxon>
        <taxon>Amphisphaeriales</taxon>
        <taxon>Sporocadaceae</taxon>
        <taxon>Pestalotiopsis</taxon>
    </lineage>
</organism>
<evidence type="ECO:0000256" key="3">
    <source>
        <dbReference type="ARBA" id="ARBA00022827"/>
    </source>
</evidence>
<dbReference type="KEGG" id="pfy:PFICI_03922"/>
<dbReference type="PANTHER" id="PTHR42973:SF53">
    <property type="entry name" value="FAD-BINDING PCMH-TYPE DOMAIN-CONTAINING PROTEIN-RELATED"/>
    <property type="match status" value="1"/>
</dbReference>
<evidence type="ECO:0000256" key="4">
    <source>
        <dbReference type="ARBA" id="ARBA00023002"/>
    </source>
</evidence>
<dbReference type="InterPro" id="IPR016166">
    <property type="entry name" value="FAD-bd_PCMH"/>
</dbReference>
<dbReference type="InterPro" id="IPR016169">
    <property type="entry name" value="FAD-bd_PCMH_sub2"/>
</dbReference>
<dbReference type="RefSeq" id="XP_007830694.1">
    <property type="nucleotide sequence ID" value="XM_007832503.1"/>
</dbReference>
<dbReference type="InterPro" id="IPR036318">
    <property type="entry name" value="FAD-bd_PCMH-like_sf"/>
</dbReference>
<keyword evidence="4" id="KW-0560">Oxidoreductase</keyword>
<evidence type="ECO:0000313" key="8">
    <source>
        <dbReference type="Proteomes" id="UP000030651"/>
    </source>
</evidence>
<dbReference type="Proteomes" id="UP000030651">
    <property type="component" value="Unassembled WGS sequence"/>
</dbReference>
<dbReference type="AlphaFoldDB" id="W3XKA7"/>
<dbReference type="InterPro" id="IPR006094">
    <property type="entry name" value="Oxid_FAD_bind_N"/>
</dbReference>
<keyword evidence="5" id="KW-0732">Signal</keyword>